<dbReference type="Proteomes" id="UP000276133">
    <property type="component" value="Unassembled WGS sequence"/>
</dbReference>
<evidence type="ECO:0000313" key="2">
    <source>
        <dbReference type="Proteomes" id="UP000276133"/>
    </source>
</evidence>
<comment type="caution">
    <text evidence="1">The sequence shown here is derived from an EMBL/GenBank/DDBJ whole genome shotgun (WGS) entry which is preliminary data.</text>
</comment>
<keyword evidence="2" id="KW-1185">Reference proteome</keyword>
<dbReference type="EMBL" id="REGN01009992">
    <property type="protein sequence ID" value="RMZ99935.1"/>
    <property type="molecule type" value="Genomic_DNA"/>
</dbReference>
<sequence>MLKNLKKKVKYIIYAVRVLPFGLRKENLQNDTFYKLTVAYIYKVVIPRKENPLTYFNEAPFMQIKHI</sequence>
<reference evidence="1 2" key="1">
    <citation type="journal article" date="2018" name="Sci. Rep.">
        <title>Genomic signatures of local adaptation to the degree of environmental predictability in rotifers.</title>
        <authorList>
            <person name="Franch-Gras L."/>
            <person name="Hahn C."/>
            <person name="Garcia-Roger E.M."/>
            <person name="Carmona M.J."/>
            <person name="Serra M."/>
            <person name="Gomez A."/>
        </authorList>
    </citation>
    <scope>NUCLEOTIDE SEQUENCE [LARGE SCALE GENOMIC DNA]</scope>
    <source>
        <strain evidence="1">HYR1</strain>
    </source>
</reference>
<gene>
    <name evidence="1" type="ORF">BpHYR1_038940</name>
</gene>
<evidence type="ECO:0000313" key="1">
    <source>
        <dbReference type="EMBL" id="RMZ99935.1"/>
    </source>
</evidence>
<dbReference type="AlphaFoldDB" id="A0A3M7PLB7"/>
<proteinExistence type="predicted"/>
<organism evidence="1 2">
    <name type="scientific">Brachionus plicatilis</name>
    <name type="common">Marine rotifer</name>
    <name type="synonym">Brachionus muelleri</name>
    <dbReference type="NCBI Taxonomy" id="10195"/>
    <lineage>
        <taxon>Eukaryota</taxon>
        <taxon>Metazoa</taxon>
        <taxon>Spiralia</taxon>
        <taxon>Gnathifera</taxon>
        <taxon>Rotifera</taxon>
        <taxon>Eurotatoria</taxon>
        <taxon>Monogononta</taxon>
        <taxon>Pseudotrocha</taxon>
        <taxon>Ploima</taxon>
        <taxon>Brachionidae</taxon>
        <taxon>Brachionus</taxon>
    </lineage>
</organism>
<accession>A0A3M7PLB7</accession>
<name>A0A3M7PLB7_BRAPC</name>
<protein>
    <submittedName>
        <fullName evidence="1">Uncharacterized protein</fullName>
    </submittedName>
</protein>